<gene>
    <name evidence="10" type="primary">ND3</name>
</gene>
<dbReference type="AlphaFoldDB" id="A0A8A0XXG1"/>
<organism evidence="10">
    <name type="scientific">Stenopsyche tienmushanensis</name>
    <dbReference type="NCBI Taxonomy" id="1560151"/>
    <lineage>
        <taxon>Eukaryota</taxon>
        <taxon>Metazoa</taxon>
        <taxon>Ecdysozoa</taxon>
        <taxon>Arthropoda</taxon>
        <taxon>Hexapoda</taxon>
        <taxon>Insecta</taxon>
        <taxon>Pterygota</taxon>
        <taxon>Neoptera</taxon>
        <taxon>Endopterygota</taxon>
        <taxon>Trichoptera</taxon>
        <taxon>Annulipalpia</taxon>
        <taxon>Philopotamoidea</taxon>
        <taxon>Stenopsychidae</taxon>
        <taxon>Stenopsychinae</taxon>
        <taxon>Stenopsyche</taxon>
    </lineage>
</organism>
<reference evidence="10" key="1">
    <citation type="submission" date="2020-11" db="EMBL/GenBank/DDBJ databases">
        <title>Complete mitochondrial genome of Stenopsyche tienmushanensis (Trichoptera: Stenopsychidae).</title>
        <authorList>
            <person name="Wu J."/>
        </authorList>
    </citation>
    <scope>NUCLEOTIDE SEQUENCE</scope>
</reference>
<feature type="transmembrane region" description="Helical" evidence="9">
    <location>
        <begin position="6"/>
        <end position="25"/>
    </location>
</feature>
<keyword evidence="9" id="KW-1278">Translocase</keyword>
<dbReference type="Pfam" id="PF00507">
    <property type="entry name" value="Oxidored_q4"/>
    <property type="match status" value="1"/>
</dbReference>
<dbReference type="PANTHER" id="PTHR11058:SF9">
    <property type="entry name" value="NADH-UBIQUINONE OXIDOREDUCTASE CHAIN 3"/>
    <property type="match status" value="1"/>
</dbReference>
<comment type="catalytic activity">
    <reaction evidence="8 9">
        <text>a ubiquinone + NADH + 5 H(+)(in) = a ubiquinol + NAD(+) + 4 H(+)(out)</text>
        <dbReference type="Rhea" id="RHEA:29091"/>
        <dbReference type="Rhea" id="RHEA-COMP:9565"/>
        <dbReference type="Rhea" id="RHEA-COMP:9566"/>
        <dbReference type="ChEBI" id="CHEBI:15378"/>
        <dbReference type="ChEBI" id="CHEBI:16389"/>
        <dbReference type="ChEBI" id="CHEBI:17976"/>
        <dbReference type="ChEBI" id="CHEBI:57540"/>
        <dbReference type="ChEBI" id="CHEBI:57945"/>
        <dbReference type="EC" id="7.1.1.2"/>
    </reaction>
</comment>
<evidence type="ECO:0000256" key="1">
    <source>
        <dbReference type="ARBA" id="ARBA00004370"/>
    </source>
</evidence>
<dbReference type="GO" id="GO:0031966">
    <property type="term" value="C:mitochondrial membrane"/>
    <property type="evidence" value="ECO:0007669"/>
    <property type="project" value="UniProtKB-SubCell"/>
</dbReference>
<keyword evidence="5 9" id="KW-0812">Transmembrane</keyword>
<dbReference type="PANTHER" id="PTHR11058">
    <property type="entry name" value="NADH-UBIQUINONE OXIDOREDUCTASE CHAIN 3"/>
    <property type="match status" value="1"/>
</dbReference>
<dbReference type="GeneID" id="67790353"/>
<proteinExistence type="inferred from homology"/>
<feature type="transmembrane region" description="Helical" evidence="9">
    <location>
        <begin position="57"/>
        <end position="81"/>
    </location>
</feature>
<dbReference type="CTD" id="4537"/>
<feature type="transmembrane region" description="Helical" evidence="9">
    <location>
        <begin position="87"/>
        <end position="109"/>
    </location>
</feature>
<comment type="similarity">
    <text evidence="2 9">Belongs to the complex I subunit 3 family.</text>
</comment>
<evidence type="ECO:0000256" key="6">
    <source>
        <dbReference type="ARBA" id="ARBA00022989"/>
    </source>
</evidence>
<dbReference type="GO" id="GO:0030964">
    <property type="term" value="C:NADH dehydrogenase complex"/>
    <property type="evidence" value="ECO:0007669"/>
    <property type="project" value="TreeGrafter"/>
</dbReference>
<dbReference type="InterPro" id="IPR038430">
    <property type="entry name" value="NDAH_ubi_oxred_su3_sf"/>
</dbReference>
<keyword evidence="9" id="KW-0830">Ubiquinone</keyword>
<name>A0A8A0XXG1_9NEOP</name>
<dbReference type="RefSeq" id="YP_010177448.1">
    <property type="nucleotide sequence ID" value="NC_058007.1"/>
</dbReference>
<dbReference type="InterPro" id="IPR000440">
    <property type="entry name" value="NADH_UbQ/plastoQ_OxRdtase_su3"/>
</dbReference>
<sequence>MYNLMIIFIVTMIITNLVMILNIYFSKKMYWNREKNSPFECGFNPKNIKRMPFSIQFFIIAMIFLVFDIEISILLPMFYLLKSSNLYFYSVSMYFFLVILVGGLINEWYQGMINWMT</sequence>
<evidence type="ECO:0000256" key="2">
    <source>
        <dbReference type="ARBA" id="ARBA00008472"/>
    </source>
</evidence>
<protein>
    <recommendedName>
        <fullName evidence="3 9">NADH-ubiquinone oxidoreductase chain 3</fullName>
        <ecNumber evidence="9">7.1.1.2</ecNumber>
    </recommendedName>
</protein>
<keyword evidence="9 10" id="KW-0496">Mitochondrion</keyword>
<comment type="function">
    <text evidence="9">Core subunit of the mitochondrial membrane respiratory chain NADH dehydrogenase (Complex I) which catalyzes electron transfer from NADH through the respiratory chain, using ubiquinone as an electron acceptor. Essential for the catalytic activity of complex I.</text>
</comment>
<keyword evidence="4 9" id="KW-0813">Transport</keyword>
<keyword evidence="6 9" id="KW-1133">Transmembrane helix</keyword>
<evidence type="ECO:0000256" key="4">
    <source>
        <dbReference type="ARBA" id="ARBA00022448"/>
    </source>
</evidence>
<dbReference type="EC" id="7.1.1.2" evidence="9"/>
<dbReference type="EMBL" id="MW201980">
    <property type="protein sequence ID" value="QSQ87273.1"/>
    <property type="molecule type" value="Genomic_DNA"/>
</dbReference>
<evidence type="ECO:0000256" key="7">
    <source>
        <dbReference type="ARBA" id="ARBA00023136"/>
    </source>
</evidence>
<evidence type="ECO:0000313" key="10">
    <source>
        <dbReference type="EMBL" id="QSQ87273.1"/>
    </source>
</evidence>
<dbReference type="Gene3D" id="1.20.58.1610">
    <property type="entry name" value="NADH:ubiquinone/plastoquinone oxidoreductase, chain 3"/>
    <property type="match status" value="1"/>
</dbReference>
<keyword evidence="9" id="KW-0249">Electron transport</keyword>
<keyword evidence="7 9" id="KW-0472">Membrane</keyword>
<evidence type="ECO:0000256" key="5">
    <source>
        <dbReference type="ARBA" id="ARBA00022692"/>
    </source>
</evidence>
<keyword evidence="9" id="KW-0520">NAD</keyword>
<comment type="subcellular location">
    <subcellularLocation>
        <location evidence="1">Membrane</location>
    </subcellularLocation>
    <subcellularLocation>
        <location evidence="9">Mitochondrion membrane</location>
        <topology evidence="9">Multi-pass membrane protein</topology>
    </subcellularLocation>
</comment>
<geneLocation type="mitochondrion" evidence="10"/>
<keyword evidence="9" id="KW-0679">Respiratory chain</keyword>
<evidence type="ECO:0000256" key="3">
    <source>
        <dbReference type="ARBA" id="ARBA00021007"/>
    </source>
</evidence>
<accession>A0A8A0XXG1</accession>
<evidence type="ECO:0000256" key="9">
    <source>
        <dbReference type="RuleBase" id="RU003640"/>
    </source>
</evidence>
<evidence type="ECO:0000256" key="8">
    <source>
        <dbReference type="ARBA" id="ARBA00049551"/>
    </source>
</evidence>
<dbReference type="GO" id="GO:0008137">
    <property type="term" value="F:NADH dehydrogenase (ubiquinone) activity"/>
    <property type="evidence" value="ECO:0007669"/>
    <property type="project" value="UniProtKB-UniRule"/>
</dbReference>